<dbReference type="Proteomes" id="UP000835052">
    <property type="component" value="Unassembled WGS sequence"/>
</dbReference>
<reference evidence="2" key="1">
    <citation type="submission" date="2020-10" db="EMBL/GenBank/DDBJ databases">
        <authorList>
            <person name="Kikuchi T."/>
        </authorList>
    </citation>
    <scope>NUCLEOTIDE SEQUENCE</scope>
    <source>
        <strain evidence="2">NKZ352</strain>
    </source>
</reference>
<organism evidence="2 3">
    <name type="scientific">Caenorhabditis auriculariae</name>
    <dbReference type="NCBI Taxonomy" id="2777116"/>
    <lineage>
        <taxon>Eukaryota</taxon>
        <taxon>Metazoa</taxon>
        <taxon>Ecdysozoa</taxon>
        <taxon>Nematoda</taxon>
        <taxon>Chromadorea</taxon>
        <taxon>Rhabditida</taxon>
        <taxon>Rhabditina</taxon>
        <taxon>Rhabditomorpha</taxon>
        <taxon>Rhabditoidea</taxon>
        <taxon>Rhabditidae</taxon>
        <taxon>Peloderinae</taxon>
        <taxon>Caenorhabditis</taxon>
    </lineage>
</organism>
<keyword evidence="1" id="KW-0812">Transmembrane</keyword>
<dbReference type="SUPFAM" id="SSF52540">
    <property type="entry name" value="P-loop containing nucleoside triphosphate hydrolases"/>
    <property type="match status" value="1"/>
</dbReference>
<dbReference type="PANTHER" id="PTHR33844:SF1">
    <property type="entry name" value="SULFOTRANSFERASE DOMAIN-CONTAINING PROTEIN"/>
    <property type="match status" value="1"/>
</dbReference>
<gene>
    <name evidence="2" type="ORF">CAUJ_LOCUS14557</name>
</gene>
<protein>
    <recommendedName>
        <fullName evidence="4">Sulfotransferase domain-containing protein</fullName>
    </recommendedName>
</protein>
<name>A0A8S1HVU6_9PELO</name>
<evidence type="ECO:0000256" key="1">
    <source>
        <dbReference type="SAM" id="Phobius"/>
    </source>
</evidence>
<dbReference type="EMBL" id="CAJGYM010000133">
    <property type="protein sequence ID" value="CAD6198651.1"/>
    <property type="molecule type" value="Genomic_DNA"/>
</dbReference>
<evidence type="ECO:0008006" key="4">
    <source>
        <dbReference type="Google" id="ProtNLM"/>
    </source>
</evidence>
<dbReference type="PANTHER" id="PTHR33844">
    <property type="entry name" value="SULFOTRANSFER_1 DOMAIN-CONTAINING PROTEIN"/>
    <property type="match status" value="1"/>
</dbReference>
<dbReference type="OrthoDB" id="5912733at2759"/>
<keyword evidence="1" id="KW-1133">Transmembrane helix</keyword>
<feature type="transmembrane region" description="Helical" evidence="1">
    <location>
        <begin position="21"/>
        <end position="42"/>
    </location>
</feature>
<dbReference type="Gene3D" id="3.40.50.300">
    <property type="entry name" value="P-loop containing nucleotide triphosphate hydrolases"/>
    <property type="match status" value="1"/>
</dbReference>
<evidence type="ECO:0000313" key="2">
    <source>
        <dbReference type="EMBL" id="CAD6198651.1"/>
    </source>
</evidence>
<proteinExistence type="predicted"/>
<comment type="caution">
    <text evidence="2">The sequence shown here is derived from an EMBL/GenBank/DDBJ whole genome shotgun (WGS) entry which is preliminary data.</text>
</comment>
<keyword evidence="1" id="KW-0472">Membrane</keyword>
<sequence length="424" mass="49211">MALLKNLLQRGSEIDKDHFKLSFRIIFYYLYIVIRLFIHQIVKAFRIYKKQQVIPEGQIRINNILYRHKLDPEQIAHDCDFLLSGSFLADYSVLKSPQWVPYAIYKDVVYYVLLPKDVKQYSARSTSFIFVPMFEEALAVAEVPMPTFLNLFQSIEEPPKTVLYTNTARCGSTLLARMLDNEGKSVCLAEPHVLCHLAMGQQQKYFSDLELPNLARAVFNSLRWHVPKDQVLILKTTSCEASLVPFCTEVPNLKHIFMFRKNGFQSVEKMVHREGALIKWDLDRFNRLPPSYPGSLICQEYNYAQKLTPRTLREWTAIVYAAPYSHYLKNKKFYCSDVIWFHDVIGETRKTLESLFEKIDIPASCVDEAAERLESDSQAGSFLSSSLLTHIKLSPITQEDRAMFSRYARVMEIPEDVFLPPMEQ</sequence>
<dbReference type="AlphaFoldDB" id="A0A8S1HVU6"/>
<accession>A0A8S1HVU6</accession>
<evidence type="ECO:0000313" key="3">
    <source>
        <dbReference type="Proteomes" id="UP000835052"/>
    </source>
</evidence>
<keyword evidence="3" id="KW-1185">Reference proteome</keyword>
<dbReference type="InterPro" id="IPR027417">
    <property type="entry name" value="P-loop_NTPase"/>
</dbReference>